<dbReference type="SUPFAM" id="SSF53850">
    <property type="entry name" value="Periplasmic binding protein-like II"/>
    <property type="match status" value="1"/>
</dbReference>
<dbReference type="RefSeq" id="WP_284325312.1">
    <property type="nucleotide sequence ID" value="NZ_BSPP01000007.1"/>
</dbReference>
<evidence type="ECO:0000313" key="2">
    <source>
        <dbReference type="EMBL" id="GLS87131.1"/>
    </source>
</evidence>
<name>A0AA37U897_9RHOB</name>
<evidence type="ECO:0000313" key="3">
    <source>
        <dbReference type="Proteomes" id="UP001157355"/>
    </source>
</evidence>
<dbReference type="AlphaFoldDB" id="A0AA37U897"/>
<feature type="signal peptide" evidence="1">
    <location>
        <begin position="1"/>
        <end position="19"/>
    </location>
</feature>
<feature type="chain" id="PRO_5041400748" evidence="1">
    <location>
        <begin position="20"/>
        <end position="373"/>
    </location>
</feature>
<keyword evidence="3" id="KW-1185">Reference proteome</keyword>
<comment type="caution">
    <text evidence="2">The sequence shown here is derived from an EMBL/GenBank/DDBJ whole genome shotgun (WGS) entry which is preliminary data.</text>
</comment>
<dbReference type="Proteomes" id="UP001157355">
    <property type="component" value="Unassembled WGS sequence"/>
</dbReference>
<keyword evidence="1" id="KW-0732">Signal</keyword>
<accession>A0AA37U897</accession>
<dbReference type="EMBL" id="BSPP01000007">
    <property type="protein sequence ID" value="GLS87131.1"/>
    <property type="molecule type" value="Genomic_DNA"/>
</dbReference>
<dbReference type="Pfam" id="PF13531">
    <property type="entry name" value="SBP_bac_11"/>
    <property type="match status" value="1"/>
</dbReference>
<reference evidence="2 3" key="1">
    <citation type="journal article" date="2014" name="Int. J. Syst. Evol. Microbiol.">
        <title>Complete genome sequence of Corynebacterium casei LMG S-19264T (=DSM 44701T), isolated from a smear-ripened cheese.</title>
        <authorList>
            <consortium name="US DOE Joint Genome Institute (JGI-PGF)"/>
            <person name="Walter F."/>
            <person name="Albersmeier A."/>
            <person name="Kalinowski J."/>
            <person name="Ruckert C."/>
        </authorList>
    </citation>
    <scope>NUCLEOTIDE SEQUENCE [LARGE SCALE GENOMIC DNA]</scope>
    <source>
        <strain evidence="2 3">NBRC 111766</strain>
    </source>
</reference>
<gene>
    <name evidence="2" type="ORF">GCM10010873_21050</name>
</gene>
<evidence type="ECO:0000256" key="1">
    <source>
        <dbReference type="SAM" id="SignalP"/>
    </source>
</evidence>
<protein>
    <submittedName>
        <fullName evidence="2">ABC transporter substrate-binding protein</fullName>
    </submittedName>
</protein>
<proteinExistence type="predicted"/>
<organism evidence="2 3">
    <name type="scientific">Cypionkella aquatica</name>
    <dbReference type="NCBI Taxonomy" id="1756042"/>
    <lineage>
        <taxon>Bacteria</taxon>
        <taxon>Pseudomonadati</taxon>
        <taxon>Pseudomonadota</taxon>
        <taxon>Alphaproteobacteria</taxon>
        <taxon>Rhodobacterales</taxon>
        <taxon>Paracoccaceae</taxon>
        <taxon>Cypionkella</taxon>
    </lineage>
</organism>
<dbReference type="Gene3D" id="3.40.190.10">
    <property type="entry name" value="Periplasmic binding protein-like II"/>
    <property type="match status" value="2"/>
</dbReference>
<sequence>MKRVTMAMIGLLAATTGHAQTQTGAETQTGPQTEAELLAAAKAEPPMTAYAVTGKIVDTAEAFSAKYGLSVTGKKVNEAGQIELLIREAQANNVVGGVSLAADAATIAAQLIPEGIVESWVPPDVADQLAASARDPLVVVSDPMVWSYNTEAYAACPISNVWQLVDPEWKSRVSMMDPLEKPAYADWFNQLEEHHDPAMAAAYEAHYGKPFDSAEGSATQAWVKAFAANGVLIADSSGVSDAIGAAGQTSPFFGILSTAKFRDNVDKGHKLGFCANVAPFSGWLYPGLGVIAKGTASPNTAKLFISYLLTAEGIAPQSVDGKVPSDPRVGLPADEASGIAAHLDQLMVWTNAGAQSDLDRRQDWQDLWRTNLR</sequence>